<keyword evidence="2" id="KW-0540">Nuclease</keyword>
<gene>
    <name evidence="2" type="ORF">DDQ68_17820</name>
</gene>
<name>A0A2Z3GMN0_9BACT</name>
<dbReference type="InterPro" id="IPR012296">
    <property type="entry name" value="Nuclease_put_TT1808"/>
</dbReference>
<sequence>MGHVEPQTRRYTPEEYMALEEKSEVRHEYFDGEIFAMAGASAPHNLIKGNMIAALRPGVRQRGCRVFDENMRLAVQERKYYTYPDIMVSCDPDDRRDPYLIRQPMLIVEVLSPSTAEYDRTEKFAQYQKLTSLRHYLLVSQTAWVVEWFRRDDAGQWIYTLLSELADVLEIPDLGLRLPLAELYDDTDVAPLRMTPSLL</sequence>
<keyword evidence="3" id="KW-1185">Reference proteome</keyword>
<dbReference type="KEGG" id="hnv:DDQ68_17820"/>
<organism evidence="2 3">
    <name type="scientific">Hymenobacter nivis</name>
    <dbReference type="NCBI Taxonomy" id="1850093"/>
    <lineage>
        <taxon>Bacteria</taxon>
        <taxon>Pseudomonadati</taxon>
        <taxon>Bacteroidota</taxon>
        <taxon>Cytophagia</taxon>
        <taxon>Cytophagales</taxon>
        <taxon>Hymenobacteraceae</taxon>
        <taxon>Hymenobacter</taxon>
    </lineage>
</organism>
<evidence type="ECO:0000259" key="1">
    <source>
        <dbReference type="Pfam" id="PF05685"/>
    </source>
</evidence>
<dbReference type="InterPro" id="IPR008538">
    <property type="entry name" value="Uma2"/>
</dbReference>
<protein>
    <submittedName>
        <fullName evidence="2">Uma2 family endonuclease</fullName>
    </submittedName>
</protein>
<keyword evidence="2" id="KW-0255">Endonuclease</keyword>
<dbReference type="PANTHER" id="PTHR36558">
    <property type="entry name" value="GLR1098 PROTEIN"/>
    <property type="match status" value="1"/>
</dbReference>
<dbReference type="OrthoDB" id="668969at2"/>
<dbReference type="Gene3D" id="3.90.1570.10">
    <property type="entry name" value="tt1808, chain A"/>
    <property type="match status" value="1"/>
</dbReference>
<dbReference type="EMBL" id="CP029145">
    <property type="protein sequence ID" value="AWM34478.1"/>
    <property type="molecule type" value="Genomic_DNA"/>
</dbReference>
<dbReference type="RefSeq" id="WP_109657513.1">
    <property type="nucleotide sequence ID" value="NZ_CP029145.1"/>
</dbReference>
<proteinExistence type="predicted"/>
<reference evidence="3" key="1">
    <citation type="submission" date="2018-04" db="EMBL/GenBank/DDBJ databases">
        <title>Complete genome of Antarctic heterotrophic bacterium Hymenobacter nivis.</title>
        <authorList>
            <person name="Terashima M."/>
        </authorList>
    </citation>
    <scope>NUCLEOTIDE SEQUENCE [LARGE SCALE GENOMIC DNA]</scope>
    <source>
        <strain evidence="3">NBRC 111535</strain>
    </source>
</reference>
<accession>A0A2Z3GMN0</accession>
<dbReference type="InterPro" id="IPR011335">
    <property type="entry name" value="Restrct_endonuc-II-like"/>
</dbReference>
<dbReference type="Proteomes" id="UP000245999">
    <property type="component" value="Chromosome"/>
</dbReference>
<dbReference type="SUPFAM" id="SSF52980">
    <property type="entry name" value="Restriction endonuclease-like"/>
    <property type="match status" value="1"/>
</dbReference>
<evidence type="ECO:0000313" key="2">
    <source>
        <dbReference type="EMBL" id="AWM34478.1"/>
    </source>
</evidence>
<dbReference type="Pfam" id="PF05685">
    <property type="entry name" value="Uma2"/>
    <property type="match status" value="1"/>
</dbReference>
<evidence type="ECO:0000313" key="3">
    <source>
        <dbReference type="Proteomes" id="UP000245999"/>
    </source>
</evidence>
<dbReference type="GO" id="GO:0004519">
    <property type="term" value="F:endonuclease activity"/>
    <property type="evidence" value="ECO:0007669"/>
    <property type="project" value="UniProtKB-KW"/>
</dbReference>
<keyword evidence="2" id="KW-0378">Hydrolase</keyword>
<dbReference type="CDD" id="cd06260">
    <property type="entry name" value="DUF820-like"/>
    <property type="match status" value="1"/>
</dbReference>
<dbReference type="AlphaFoldDB" id="A0A2Z3GMN0"/>
<feature type="domain" description="Putative restriction endonuclease" evidence="1">
    <location>
        <begin position="13"/>
        <end position="180"/>
    </location>
</feature>
<dbReference type="PANTHER" id="PTHR36558:SF1">
    <property type="entry name" value="RESTRICTION ENDONUCLEASE DOMAIN-CONTAINING PROTEIN-RELATED"/>
    <property type="match status" value="1"/>
</dbReference>